<dbReference type="OMA" id="YEMYIDI"/>
<keyword evidence="4" id="KW-1185">Reference proteome</keyword>
<dbReference type="EnsemblMetazoa" id="CapteT228430">
    <property type="protein sequence ID" value="CapteP228430"/>
    <property type="gene ID" value="CapteG228430"/>
</dbReference>
<evidence type="ECO:0000313" key="3">
    <source>
        <dbReference type="EnsemblMetazoa" id="CapteP228430"/>
    </source>
</evidence>
<evidence type="ECO:0000259" key="1">
    <source>
        <dbReference type="Pfam" id="PF12680"/>
    </source>
</evidence>
<reference evidence="4" key="1">
    <citation type="submission" date="2012-12" db="EMBL/GenBank/DDBJ databases">
        <authorList>
            <person name="Hellsten U."/>
            <person name="Grimwood J."/>
            <person name="Chapman J.A."/>
            <person name="Shapiro H."/>
            <person name="Aerts A."/>
            <person name="Otillar R.P."/>
            <person name="Terry A.Y."/>
            <person name="Boore J.L."/>
            <person name="Simakov O."/>
            <person name="Marletaz F."/>
            <person name="Cho S.-J."/>
            <person name="Edsinger-Gonzales E."/>
            <person name="Havlak P."/>
            <person name="Kuo D.-H."/>
            <person name="Larsson T."/>
            <person name="Lv J."/>
            <person name="Arendt D."/>
            <person name="Savage R."/>
            <person name="Osoegawa K."/>
            <person name="de Jong P."/>
            <person name="Lindberg D.R."/>
            <person name="Seaver E.C."/>
            <person name="Weisblat D.A."/>
            <person name="Putnam N.H."/>
            <person name="Grigoriev I.V."/>
            <person name="Rokhsar D.S."/>
        </authorList>
    </citation>
    <scope>NUCLEOTIDE SEQUENCE</scope>
    <source>
        <strain evidence="4">I ESC-2004</strain>
    </source>
</reference>
<reference evidence="2 4" key="2">
    <citation type="journal article" date="2013" name="Nature">
        <title>Insights into bilaterian evolution from three spiralian genomes.</title>
        <authorList>
            <person name="Simakov O."/>
            <person name="Marletaz F."/>
            <person name="Cho S.J."/>
            <person name="Edsinger-Gonzales E."/>
            <person name="Havlak P."/>
            <person name="Hellsten U."/>
            <person name="Kuo D.H."/>
            <person name="Larsson T."/>
            <person name="Lv J."/>
            <person name="Arendt D."/>
            <person name="Savage R."/>
            <person name="Osoegawa K."/>
            <person name="de Jong P."/>
            <person name="Grimwood J."/>
            <person name="Chapman J.A."/>
            <person name="Shapiro H."/>
            <person name="Aerts A."/>
            <person name="Otillar R.P."/>
            <person name="Terry A.Y."/>
            <person name="Boore J.L."/>
            <person name="Grigoriev I.V."/>
            <person name="Lindberg D.R."/>
            <person name="Seaver E.C."/>
            <person name="Weisblat D.A."/>
            <person name="Putnam N.H."/>
            <person name="Rokhsar D.S."/>
        </authorList>
    </citation>
    <scope>NUCLEOTIDE SEQUENCE</scope>
    <source>
        <strain evidence="2 4">I ESC-2004</strain>
    </source>
</reference>
<proteinExistence type="predicted"/>
<dbReference type="SUPFAM" id="SSF54427">
    <property type="entry name" value="NTF2-like"/>
    <property type="match status" value="1"/>
</dbReference>
<protein>
    <recommendedName>
        <fullName evidence="1">SnoaL-like domain-containing protein</fullName>
    </recommendedName>
</protein>
<gene>
    <name evidence="2" type="ORF">CAPTEDRAFT_228430</name>
</gene>
<dbReference type="Gene3D" id="3.10.450.50">
    <property type="match status" value="1"/>
</dbReference>
<dbReference type="HOGENOM" id="CLU_1983673_0_0_1"/>
<feature type="domain" description="SnoaL-like" evidence="1">
    <location>
        <begin position="18"/>
        <end position="86"/>
    </location>
</feature>
<organism evidence="2">
    <name type="scientific">Capitella teleta</name>
    <name type="common">Polychaete worm</name>
    <dbReference type="NCBI Taxonomy" id="283909"/>
    <lineage>
        <taxon>Eukaryota</taxon>
        <taxon>Metazoa</taxon>
        <taxon>Spiralia</taxon>
        <taxon>Lophotrochozoa</taxon>
        <taxon>Annelida</taxon>
        <taxon>Polychaeta</taxon>
        <taxon>Sedentaria</taxon>
        <taxon>Scolecida</taxon>
        <taxon>Capitellidae</taxon>
        <taxon>Capitella</taxon>
    </lineage>
</organism>
<evidence type="ECO:0000313" key="4">
    <source>
        <dbReference type="Proteomes" id="UP000014760"/>
    </source>
</evidence>
<evidence type="ECO:0000313" key="2">
    <source>
        <dbReference type="EMBL" id="ELT99151.1"/>
    </source>
</evidence>
<reference evidence="3" key="3">
    <citation type="submission" date="2015-06" db="UniProtKB">
        <authorList>
            <consortium name="EnsemblMetazoa"/>
        </authorList>
    </citation>
    <scope>IDENTIFICATION</scope>
</reference>
<dbReference type="AlphaFoldDB" id="R7U628"/>
<dbReference type="InterPro" id="IPR032710">
    <property type="entry name" value="NTF2-like_dom_sf"/>
</dbReference>
<sequence length="128" mass="14316">MADREVAITEIKDRLIQCFELYNKGDMAACTAFYATDAKLFPPGFEPAEGAEAISAGLQFSYNSNNVKHLDYEIKEVQVAGPEVGYSCAATVAKDANGEEKGKFQDLMLWTKMSGEWLVFREMFNQRP</sequence>
<accession>R7U628</accession>
<name>R7U628_CAPTE</name>
<dbReference type="EMBL" id="KB307198">
    <property type="protein sequence ID" value="ELT99151.1"/>
    <property type="molecule type" value="Genomic_DNA"/>
</dbReference>
<dbReference type="Pfam" id="PF12680">
    <property type="entry name" value="SnoaL_2"/>
    <property type="match status" value="1"/>
</dbReference>
<dbReference type="Proteomes" id="UP000014760">
    <property type="component" value="Unassembled WGS sequence"/>
</dbReference>
<dbReference type="InterPro" id="IPR037401">
    <property type="entry name" value="SnoaL-like"/>
</dbReference>
<dbReference type="EMBL" id="AMQN01001978">
    <property type="status" value="NOT_ANNOTATED_CDS"/>
    <property type="molecule type" value="Genomic_DNA"/>
</dbReference>